<sequence>MDNIKKKYQSCRDVFSQFLKNEQGVYTIVMSLMSFALLGFIALVVDGSGILLDKARFTQGMEQASLLLIAENNKDRPTIHIGVTRQSITKQELDAFNKDTLKAQQDKRNKEMIATMVRSYYQGKSYKPDNYTITDQYTYRCGRLKYSVSVVCEVDGNFDRPSWVYLGKEFGLTFAKTVNIKADTLYAVKQRNIAPPVDLMLITDLSGSMGYSLSGGGPTKLSVLKEVFSEVSEELLSSNNKQNIHNRIGFTSFSLGVQQQNNLSQCVFPYRLLSSASSTQYKIRNVLKKRTEWWELRHDQNVWINNNFNYQYNLSDKDELLDAIFRIIHSKYTGVNISKFIKVESNKSDDQTNYIESFDAVLEQISRTLNNIVDYPSTIRMIDNFNGKDIEGFLSFEKNGICLKQLSNSITTTKTWYNYQESNDFKQDSNRLSASGSTLSSSGFLIGANLMMNKNLNALPEKVISNTQRVIIMLSDGVDELTPKSQPLEVTQTLITNHKMCEHIRNRIDSLQDNNYPIYKTKIGFVAFGYDKNQKGRDEVIAQQRAWKECVGEGNFYEANNKKELLEAFKSVAGITEEVGRTINSIPNL</sequence>
<evidence type="ECO:0000256" key="1">
    <source>
        <dbReference type="SAM" id="Phobius"/>
    </source>
</evidence>
<keyword evidence="1" id="KW-0472">Membrane</keyword>
<dbReference type="Gene3D" id="3.40.50.410">
    <property type="entry name" value="von Willebrand factor, type A domain"/>
    <property type="match status" value="2"/>
</dbReference>
<dbReference type="AlphaFoldDB" id="A0AAW8CPR1"/>
<evidence type="ECO:0000313" key="3">
    <source>
        <dbReference type="Proteomes" id="UP001230466"/>
    </source>
</evidence>
<name>A0AAW8CPR1_9PAST</name>
<accession>A0AAW8CPR1</accession>
<evidence type="ECO:0008006" key="4">
    <source>
        <dbReference type="Google" id="ProtNLM"/>
    </source>
</evidence>
<keyword evidence="1" id="KW-1133">Transmembrane helix</keyword>
<proteinExistence type="predicted"/>
<organism evidence="2 3">
    <name type="scientific">Pasteurella atlantica</name>
    <dbReference type="NCBI Taxonomy" id="2827233"/>
    <lineage>
        <taxon>Bacteria</taxon>
        <taxon>Pseudomonadati</taxon>
        <taxon>Pseudomonadota</taxon>
        <taxon>Gammaproteobacteria</taxon>
        <taxon>Pasteurellales</taxon>
        <taxon>Pasteurellaceae</taxon>
        <taxon>Pasteurella</taxon>
    </lineage>
</organism>
<evidence type="ECO:0000313" key="2">
    <source>
        <dbReference type="EMBL" id="MDP8187266.1"/>
    </source>
</evidence>
<keyword evidence="1" id="KW-0812">Transmembrane</keyword>
<reference evidence="2" key="1">
    <citation type="journal article" date="2023" name="Front. Microbiol.">
        <title>Phylogeography and host specificity of Pasteurellaceae pathogenic to sea-farmed fish in the north-east Atlantic.</title>
        <authorList>
            <person name="Gulla S."/>
            <person name="Colquhoun D.J."/>
            <person name="Olsen A.B."/>
            <person name="Spilsberg B."/>
            <person name="Lagesen K."/>
            <person name="Aakesson C.P."/>
            <person name="Strom S."/>
            <person name="Manji F."/>
            <person name="Birkbeck T.H."/>
            <person name="Nilsen H.K."/>
        </authorList>
    </citation>
    <scope>NUCLEOTIDE SEQUENCE</scope>
    <source>
        <strain evidence="2">VIB1234</strain>
    </source>
</reference>
<protein>
    <recommendedName>
        <fullName evidence="4">Tight adherence protein G</fullName>
    </recommendedName>
</protein>
<dbReference type="EMBL" id="JASAYJ010000009">
    <property type="protein sequence ID" value="MDP8187266.1"/>
    <property type="molecule type" value="Genomic_DNA"/>
</dbReference>
<gene>
    <name evidence="2" type="ORF">QJU78_05695</name>
</gene>
<dbReference type="Proteomes" id="UP001230466">
    <property type="component" value="Unassembled WGS sequence"/>
</dbReference>
<dbReference type="RefSeq" id="WP_211597778.1">
    <property type="nucleotide sequence ID" value="NZ_JAGRQI010000008.1"/>
</dbReference>
<dbReference type="SUPFAM" id="SSF53300">
    <property type="entry name" value="vWA-like"/>
    <property type="match status" value="1"/>
</dbReference>
<dbReference type="InterPro" id="IPR036465">
    <property type="entry name" value="vWFA_dom_sf"/>
</dbReference>
<comment type="caution">
    <text evidence="2">The sequence shown here is derived from an EMBL/GenBank/DDBJ whole genome shotgun (WGS) entry which is preliminary data.</text>
</comment>
<feature type="transmembrane region" description="Helical" evidence="1">
    <location>
        <begin position="25"/>
        <end position="45"/>
    </location>
</feature>